<accession>A0A165CP01</accession>
<dbReference type="OrthoDB" id="2269034at2759"/>
<evidence type="ECO:0000313" key="3">
    <source>
        <dbReference type="Proteomes" id="UP000077266"/>
    </source>
</evidence>
<keyword evidence="3" id="KW-1185">Reference proteome</keyword>
<dbReference type="InParanoid" id="A0A165CP01"/>
<dbReference type="InterPro" id="IPR036047">
    <property type="entry name" value="F-box-like_dom_sf"/>
</dbReference>
<evidence type="ECO:0000313" key="2">
    <source>
        <dbReference type="EMBL" id="KZV82828.1"/>
    </source>
</evidence>
<dbReference type="Gene3D" id="1.20.1280.50">
    <property type="match status" value="1"/>
</dbReference>
<organism evidence="2 3">
    <name type="scientific">Exidia glandulosa HHB12029</name>
    <dbReference type="NCBI Taxonomy" id="1314781"/>
    <lineage>
        <taxon>Eukaryota</taxon>
        <taxon>Fungi</taxon>
        <taxon>Dikarya</taxon>
        <taxon>Basidiomycota</taxon>
        <taxon>Agaricomycotina</taxon>
        <taxon>Agaricomycetes</taxon>
        <taxon>Auriculariales</taxon>
        <taxon>Exidiaceae</taxon>
        <taxon>Exidia</taxon>
    </lineage>
</organism>
<dbReference type="PROSITE" id="PS50181">
    <property type="entry name" value="FBOX"/>
    <property type="match status" value="1"/>
</dbReference>
<dbReference type="CDD" id="cd09917">
    <property type="entry name" value="F-box_SF"/>
    <property type="match status" value="1"/>
</dbReference>
<sequence length="542" mass="60655">MHNSSRTVPESLLNDLAQAVHRIFRHAHGEASRCNEVLNDEECLRIAAVARAHVDGAVAAQLHERNAERMRRLRLPDELWVEIWSHLPMRDIVTATHVCHMWRSLALVSPSLWSTLEVVNSRHHEECGCAACQAVDFWDMTCKGCRRPVVPGRANTELVRLLVSRSKSVALSCFVDAKDNSDRREVVELAGILAPRRQRLVHLDWGNYGVESLAVFLRHFDALPGLRSLTMKGSYAAPQFSRNIQLPSLQLLTVCYTPYTDDYDWTSGRLILPSVTSLEYRLISADTEGLISALEMVPNARTLDLRAQPYETEAIDYRRVTELASALTHVHVHDAYPSMHEIIMALYTQQLHAFTVEVPWRHGHYLPGEYCHIFSGLRQGVRLSIRRARYDGTPVDGWLEVEGTDSEDNCRHLGRCPRDTIHMLWTYLSPSSLSTLSIDAILLADVLGTHPMLPAIHEMTLNIDDVDSIVFSAIDSIPRFPDLRVLWLTGHPSVATPSVSAGDLASFVANMHIGSGLLDELVFENVDVEGEIAGVAALVRGL</sequence>
<dbReference type="Proteomes" id="UP000077266">
    <property type="component" value="Unassembled WGS sequence"/>
</dbReference>
<dbReference type="Pfam" id="PF12937">
    <property type="entry name" value="F-box-like"/>
    <property type="match status" value="1"/>
</dbReference>
<reference evidence="2 3" key="1">
    <citation type="journal article" date="2016" name="Mol. Biol. Evol.">
        <title>Comparative Genomics of Early-Diverging Mushroom-Forming Fungi Provides Insights into the Origins of Lignocellulose Decay Capabilities.</title>
        <authorList>
            <person name="Nagy L.G."/>
            <person name="Riley R."/>
            <person name="Tritt A."/>
            <person name="Adam C."/>
            <person name="Daum C."/>
            <person name="Floudas D."/>
            <person name="Sun H."/>
            <person name="Yadav J.S."/>
            <person name="Pangilinan J."/>
            <person name="Larsson K.H."/>
            <person name="Matsuura K."/>
            <person name="Barry K."/>
            <person name="Labutti K."/>
            <person name="Kuo R."/>
            <person name="Ohm R.A."/>
            <person name="Bhattacharya S.S."/>
            <person name="Shirouzu T."/>
            <person name="Yoshinaga Y."/>
            <person name="Martin F.M."/>
            <person name="Grigoriev I.V."/>
            <person name="Hibbett D.S."/>
        </authorList>
    </citation>
    <scope>NUCLEOTIDE SEQUENCE [LARGE SCALE GENOMIC DNA]</scope>
    <source>
        <strain evidence="2 3">HHB12029</strain>
    </source>
</reference>
<dbReference type="AlphaFoldDB" id="A0A165CP01"/>
<gene>
    <name evidence="2" type="ORF">EXIGLDRAFT_843401</name>
</gene>
<evidence type="ECO:0000259" key="1">
    <source>
        <dbReference type="PROSITE" id="PS50181"/>
    </source>
</evidence>
<feature type="domain" description="F-box" evidence="1">
    <location>
        <begin position="69"/>
        <end position="116"/>
    </location>
</feature>
<proteinExistence type="predicted"/>
<protein>
    <recommendedName>
        <fullName evidence="1">F-box domain-containing protein</fullName>
    </recommendedName>
</protein>
<dbReference type="SUPFAM" id="SSF81383">
    <property type="entry name" value="F-box domain"/>
    <property type="match status" value="1"/>
</dbReference>
<dbReference type="InterPro" id="IPR001810">
    <property type="entry name" value="F-box_dom"/>
</dbReference>
<dbReference type="SMART" id="SM00256">
    <property type="entry name" value="FBOX"/>
    <property type="match status" value="1"/>
</dbReference>
<dbReference type="EMBL" id="KV426302">
    <property type="protein sequence ID" value="KZV82828.1"/>
    <property type="molecule type" value="Genomic_DNA"/>
</dbReference>
<name>A0A165CP01_EXIGL</name>